<evidence type="ECO:0000256" key="1">
    <source>
        <dbReference type="ARBA" id="ARBA00022441"/>
    </source>
</evidence>
<keyword evidence="1" id="KW-0880">Kelch repeat</keyword>
<dbReference type="SUPFAM" id="SSF117281">
    <property type="entry name" value="Kelch motif"/>
    <property type="match status" value="1"/>
</dbReference>
<organism evidence="4 5">
    <name type="scientific">Nematostella vectensis</name>
    <name type="common">Starlet sea anemone</name>
    <dbReference type="NCBI Taxonomy" id="45351"/>
    <lineage>
        <taxon>Eukaryota</taxon>
        <taxon>Metazoa</taxon>
        <taxon>Cnidaria</taxon>
        <taxon>Anthozoa</taxon>
        <taxon>Hexacorallia</taxon>
        <taxon>Actiniaria</taxon>
        <taxon>Edwardsiidae</taxon>
        <taxon>Nematostella</taxon>
    </lineage>
</organism>
<name>A7S7S2_NEMVE</name>
<dbReference type="Pfam" id="PF00651">
    <property type="entry name" value="BTB"/>
    <property type="match status" value="1"/>
</dbReference>
<dbReference type="SMART" id="SM00225">
    <property type="entry name" value="BTB"/>
    <property type="match status" value="1"/>
</dbReference>
<dbReference type="GO" id="GO:0043161">
    <property type="term" value="P:proteasome-mediated ubiquitin-dependent protein catabolic process"/>
    <property type="evidence" value="ECO:0000318"/>
    <property type="project" value="GO_Central"/>
</dbReference>
<dbReference type="Pfam" id="PF01344">
    <property type="entry name" value="Kelch_1"/>
    <property type="match status" value="2"/>
</dbReference>
<feature type="non-terminal residue" evidence="4">
    <location>
        <position position="1"/>
    </location>
</feature>
<dbReference type="PANTHER" id="PTHR45632">
    <property type="entry name" value="LD33804P"/>
    <property type="match status" value="1"/>
</dbReference>
<keyword evidence="5" id="KW-1185">Reference proteome</keyword>
<evidence type="ECO:0000256" key="2">
    <source>
        <dbReference type="ARBA" id="ARBA00022737"/>
    </source>
</evidence>
<dbReference type="AlphaFoldDB" id="A7S7S2"/>
<dbReference type="InParanoid" id="A7S7S2"/>
<dbReference type="GO" id="GO:1990756">
    <property type="term" value="F:ubiquitin-like ligase-substrate adaptor activity"/>
    <property type="evidence" value="ECO:0000318"/>
    <property type="project" value="GO_Central"/>
</dbReference>
<evidence type="ECO:0000313" key="4">
    <source>
        <dbReference type="EMBL" id="EDO40242.1"/>
    </source>
</evidence>
<dbReference type="PANTHER" id="PTHR45632:SF3">
    <property type="entry name" value="KELCH-LIKE PROTEIN 32"/>
    <property type="match status" value="1"/>
</dbReference>
<dbReference type="Pfam" id="PF07707">
    <property type="entry name" value="BACK"/>
    <property type="match status" value="1"/>
</dbReference>
<keyword evidence="2" id="KW-0677">Repeat</keyword>
<reference evidence="4 5" key="1">
    <citation type="journal article" date="2007" name="Science">
        <title>Sea anemone genome reveals ancestral eumetazoan gene repertoire and genomic organization.</title>
        <authorList>
            <person name="Putnam N.H."/>
            <person name="Srivastava M."/>
            <person name="Hellsten U."/>
            <person name="Dirks B."/>
            <person name="Chapman J."/>
            <person name="Salamov A."/>
            <person name="Terry A."/>
            <person name="Shapiro H."/>
            <person name="Lindquist E."/>
            <person name="Kapitonov V.V."/>
            <person name="Jurka J."/>
            <person name="Genikhovich G."/>
            <person name="Grigoriev I.V."/>
            <person name="Lucas S.M."/>
            <person name="Steele R.E."/>
            <person name="Finnerty J.R."/>
            <person name="Technau U."/>
            <person name="Martindale M.Q."/>
            <person name="Rokhsar D.S."/>
        </authorList>
    </citation>
    <scope>NUCLEOTIDE SEQUENCE [LARGE SCALE GENOMIC DNA]</scope>
    <source>
        <strain evidence="5">CH2 X CH6</strain>
    </source>
</reference>
<dbReference type="OMA" id="QFFYTMF"/>
<dbReference type="Gene3D" id="3.30.710.10">
    <property type="entry name" value="Potassium Channel Kv1.1, Chain A"/>
    <property type="match status" value="1"/>
</dbReference>
<dbReference type="PROSITE" id="PS50097">
    <property type="entry name" value="BTB"/>
    <property type="match status" value="1"/>
</dbReference>
<proteinExistence type="predicted"/>
<feature type="non-terminal residue" evidence="4">
    <location>
        <position position="423"/>
    </location>
</feature>
<protein>
    <recommendedName>
        <fullName evidence="3">BTB domain-containing protein</fullName>
    </recommendedName>
</protein>
<dbReference type="PhylomeDB" id="A7S7S2"/>
<dbReference type="SMART" id="SM00612">
    <property type="entry name" value="Kelch"/>
    <property type="match status" value="2"/>
</dbReference>
<dbReference type="eggNOG" id="KOG4441">
    <property type="taxonomic scope" value="Eukaryota"/>
</dbReference>
<dbReference type="InterPro" id="IPR006652">
    <property type="entry name" value="Kelch_1"/>
</dbReference>
<evidence type="ECO:0000313" key="5">
    <source>
        <dbReference type="Proteomes" id="UP000001593"/>
    </source>
</evidence>
<dbReference type="InterPro" id="IPR011705">
    <property type="entry name" value="BACK"/>
</dbReference>
<feature type="domain" description="BTB" evidence="3">
    <location>
        <begin position="1"/>
        <end position="68"/>
    </location>
</feature>
<dbReference type="GO" id="GO:0005737">
    <property type="term" value="C:cytoplasm"/>
    <property type="evidence" value="ECO:0000318"/>
    <property type="project" value="GO_Central"/>
</dbReference>
<evidence type="ECO:0000259" key="3">
    <source>
        <dbReference type="PROSITE" id="PS50097"/>
    </source>
</evidence>
<dbReference type="FunFam" id="1.25.40.420:FF:000001">
    <property type="entry name" value="Kelch-like family member 12"/>
    <property type="match status" value="1"/>
</dbReference>
<dbReference type="InterPro" id="IPR015915">
    <property type="entry name" value="Kelch-typ_b-propeller"/>
</dbReference>
<dbReference type="HOGENOM" id="CLU_004253_14_5_1"/>
<dbReference type="Gene3D" id="2.120.10.80">
    <property type="entry name" value="Kelch-type beta propeller"/>
    <property type="match status" value="1"/>
</dbReference>
<dbReference type="GO" id="GO:0031463">
    <property type="term" value="C:Cul3-RING ubiquitin ligase complex"/>
    <property type="evidence" value="ECO:0000318"/>
    <property type="project" value="GO_Central"/>
</dbReference>
<accession>A7S7S2</accession>
<dbReference type="Gene3D" id="1.25.40.420">
    <property type="match status" value="1"/>
</dbReference>
<gene>
    <name evidence="4" type="ORF">NEMVEDRAFT_v1g107876</name>
</gene>
<dbReference type="InterPro" id="IPR011333">
    <property type="entry name" value="SKP1/BTB/POZ_sf"/>
</dbReference>
<dbReference type="SUPFAM" id="SSF54695">
    <property type="entry name" value="POZ domain"/>
    <property type="match status" value="1"/>
</dbReference>
<sequence length="423" mass="46954">CDVNLEVEGQVFAAHRCVLAANSQFFYTMFTSGMRDSNDSRIKLCSLTSGALSSILDFFYTREINISRDNVVDILEAASFLLLTPVKSACAQIILSALRINNCISTRRVADKYALEELKIKADSFIKKNFQQVRSEEEFLDLSIGELCELISSDDLNVETEEEVFEAVLKWVKHESQNRAMHLPTALPCLRFGSLSSDFVERQIEGESLLQQCTFCQNFIKMYQRRQRATRAKKGGMSQEERPSAKVHNVMVGVGRGNLRTSFCYDTDSDTMYQLSEPYSPSFVLGTNLVAMEGQLYIVGGCNGGASGRVQCYNPGNNVWTTVASCLTPRCQVGAVAFNSHLYIIGGTTEHLSQPVNLVERYNPAADSWTLVCPMKSKRRAPQVIATSTSIFAVGGATQPGHDTVTCEVYKPAFDQWIIIAPL</sequence>
<dbReference type="SMART" id="SM00875">
    <property type="entry name" value="BACK"/>
    <property type="match status" value="1"/>
</dbReference>
<dbReference type="InterPro" id="IPR000210">
    <property type="entry name" value="BTB/POZ_dom"/>
</dbReference>
<dbReference type="EMBL" id="DS469594">
    <property type="protein sequence ID" value="EDO40242.1"/>
    <property type="molecule type" value="Genomic_DNA"/>
</dbReference>
<dbReference type="Proteomes" id="UP000001593">
    <property type="component" value="Unassembled WGS sequence"/>
</dbReference>